<feature type="transmembrane region" description="Helical" evidence="1">
    <location>
        <begin position="323"/>
        <end position="349"/>
    </location>
</feature>
<keyword evidence="3" id="KW-1185">Reference proteome</keyword>
<dbReference type="OrthoDB" id="2328504at2"/>
<reference evidence="2 3" key="1">
    <citation type="journal article" date="2015" name="Genome Announc.">
        <title>Expanding the biotechnology potential of lactobacilli through comparative genomics of 213 strains and associated genera.</title>
        <authorList>
            <person name="Sun Z."/>
            <person name="Harris H.M."/>
            <person name="McCann A."/>
            <person name="Guo C."/>
            <person name="Argimon S."/>
            <person name="Zhang W."/>
            <person name="Yang X."/>
            <person name="Jeffery I.B."/>
            <person name="Cooney J.C."/>
            <person name="Kagawa T.F."/>
            <person name="Liu W."/>
            <person name="Song Y."/>
            <person name="Salvetti E."/>
            <person name="Wrobel A."/>
            <person name="Rasinkangas P."/>
            <person name="Parkhill J."/>
            <person name="Rea M.C."/>
            <person name="O'Sullivan O."/>
            <person name="Ritari J."/>
            <person name="Douillard F.P."/>
            <person name="Paul Ross R."/>
            <person name="Yang R."/>
            <person name="Briner A.E."/>
            <person name="Felis G.E."/>
            <person name="de Vos W.M."/>
            <person name="Barrangou R."/>
            <person name="Klaenhammer T.R."/>
            <person name="Caufield P.W."/>
            <person name="Cui Y."/>
            <person name="Zhang H."/>
            <person name="O'Toole P.W."/>
        </authorList>
    </citation>
    <scope>NUCLEOTIDE SEQUENCE [LARGE SCALE GENOMIC DNA]</scope>
    <source>
        <strain evidence="2 3">JCM 17158</strain>
    </source>
</reference>
<dbReference type="RefSeq" id="WP_056951662.1">
    <property type="nucleotide sequence ID" value="NZ_AZDJ01000030.1"/>
</dbReference>
<protein>
    <submittedName>
        <fullName evidence="2">Uncharacterized protein</fullName>
    </submittedName>
</protein>
<dbReference type="EMBL" id="AZDJ01000030">
    <property type="protein sequence ID" value="KRK71004.1"/>
    <property type="molecule type" value="Genomic_DNA"/>
</dbReference>
<keyword evidence="1" id="KW-0812">Transmembrane</keyword>
<evidence type="ECO:0000256" key="1">
    <source>
        <dbReference type="SAM" id="Phobius"/>
    </source>
</evidence>
<proteinExistence type="predicted"/>
<evidence type="ECO:0000313" key="3">
    <source>
        <dbReference type="Proteomes" id="UP000051804"/>
    </source>
</evidence>
<organism evidence="2 3">
    <name type="scientific">Lacticaseibacillus nasuensis JCM 17158</name>
    <dbReference type="NCBI Taxonomy" id="1291734"/>
    <lineage>
        <taxon>Bacteria</taxon>
        <taxon>Bacillati</taxon>
        <taxon>Bacillota</taxon>
        <taxon>Bacilli</taxon>
        <taxon>Lactobacillales</taxon>
        <taxon>Lactobacillaceae</taxon>
        <taxon>Lacticaseibacillus</taxon>
    </lineage>
</organism>
<dbReference type="PATRIC" id="fig|1291734.4.peg.195"/>
<comment type="caution">
    <text evidence="2">The sequence shown here is derived from an EMBL/GenBank/DDBJ whole genome shotgun (WGS) entry which is preliminary data.</text>
</comment>
<accession>A0A0R1JIM2</accession>
<gene>
    <name evidence="2" type="ORF">FD02_GL000187</name>
</gene>
<dbReference type="Proteomes" id="UP000051804">
    <property type="component" value="Unassembled WGS sequence"/>
</dbReference>
<dbReference type="AlphaFoldDB" id="A0A0R1JIM2"/>
<keyword evidence="1" id="KW-1133">Transmembrane helix</keyword>
<sequence length="355" mass="38583">MTDFEAWQTAYYWLTGAWLADDDLGGEAPEQLSDTLSAWLDELHPLAIAQPASDAVPWQLWQQALRQVVPAGQPVSDEQGLAALALFLQAQTPLELISFGKRLAAHPTGAAAVRWAQHRQSMTPPPAPATLPATAVAGVLWIFFTEYDTAEDPFEVGDYVEDLERWQTDGDDELAAQWQHVVAASAADPTAVTREEGLQLAMDFLAASDWPVEATLKVTLQNALLQRDLAGQLNATATARWAYAWARWQTPNATTTELFARELLGAADDDDFTADWAPRPAWQLGALTGAGLVALRLLIAAIAQPSRLPVVQFRHAGYGTLSAIGLGVLVIAAGWLVVSLVATMAIWGWRRWAAR</sequence>
<feature type="transmembrane region" description="Helical" evidence="1">
    <location>
        <begin position="284"/>
        <end position="303"/>
    </location>
</feature>
<evidence type="ECO:0000313" key="2">
    <source>
        <dbReference type="EMBL" id="KRK71004.1"/>
    </source>
</evidence>
<name>A0A0R1JIM2_9LACO</name>
<keyword evidence="1" id="KW-0472">Membrane</keyword>
<dbReference type="STRING" id="1291734.FD02_GL000187"/>